<dbReference type="InterPro" id="IPR000757">
    <property type="entry name" value="Beta-glucanase-like"/>
</dbReference>
<organism evidence="5 8">
    <name type="scientific">Didymodactylos carnosus</name>
    <dbReference type="NCBI Taxonomy" id="1234261"/>
    <lineage>
        <taxon>Eukaryota</taxon>
        <taxon>Metazoa</taxon>
        <taxon>Spiralia</taxon>
        <taxon>Gnathifera</taxon>
        <taxon>Rotifera</taxon>
        <taxon>Eurotatoria</taxon>
        <taxon>Bdelloidea</taxon>
        <taxon>Philodinida</taxon>
        <taxon>Philodinidae</taxon>
        <taxon>Didymodactylos</taxon>
    </lineage>
</organism>
<dbReference type="GO" id="GO:0004553">
    <property type="term" value="F:hydrolase activity, hydrolyzing O-glycosyl compounds"/>
    <property type="evidence" value="ECO:0007669"/>
    <property type="project" value="InterPro"/>
</dbReference>
<evidence type="ECO:0000313" key="6">
    <source>
        <dbReference type="EMBL" id="CAF3644520.1"/>
    </source>
</evidence>
<dbReference type="Gene3D" id="2.60.120.200">
    <property type="match status" value="1"/>
</dbReference>
<protein>
    <recommendedName>
        <fullName evidence="3">GH16 domain-containing protein</fullName>
    </recommendedName>
</protein>
<feature type="domain" description="GH16" evidence="3">
    <location>
        <begin position="12"/>
        <end position="255"/>
    </location>
</feature>
<dbReference type="Proteomes" id="UP000681722">
    <property type="component" value="Unassembled WGS sequence"/>
</dbReference>
<evidence type="ECO:0000256" key="2">
    <source>
        <dbReference type="SAM" id="SignalP"/>
    </source>
</evidence>
<dbReference type="Pfam" id="PF14200">
    <property type="entry name" value="RicinB_lectin_2"/>
    <property type="match status" value="2"/>
</dbReference>
<evidence type="ECO:0000313" key="7">
    <source>
        <dbReference type="EMBL" id="CAF3750842.1"/>
    </source>
</evidence>
<dbReference type="Pfam" id="PF00722">
    <property type="entry name" value="Glyco_hydro_16"/>
    <property type="match status" value="1"/>
</dbReference>
<gene>
    <name evidence="5" type="ORF">GPM918_LOCUS12600</name>
    <name evidence="4" type="ORF">OVA965_LOCUS7568</name>
    <name evidence="7" type="ORF">SRO942_LOCUS12600</name>
    <name evidence="6" type="ORF">TMI583_LOCUS7562</name>
</gene>
<dbReference type="EMBL" id="CAJOBA010002426">
    <property type="protein sequence ID" value="CAF3644520.1"/>
    <property type="molecule type" value="Genomic_DNA"/>
</dbReference>
<evidence type="ECO:0000313" key="5">
    <source>
        <dbReference type="EMBL" id="CAF0978024.1"/>
    </source>
</evidence>
<dbReference type="EMBL" id="CAJNOQ010002777">
    <property type="protein sequence ID" value="CAF0978024.1"/>
    <property type="molecule type" value="Genomic_DNA"/>
</dbReference>
<reference evidence="5" key="1">
    <citation type="submission" date="2021-02" db="EMBL/GenBank/DDBJ databases">
        <authorList>
            <person name="Nowell W R."/>
        </authorList>
    </citation>
    <scope>NUCLEOTIDE SEQUENCE</scope>
</reference>
<dbReference type="PANTHER" id="PTHR10963">
    <property type="entry name" value="GLYCOSYL HYDROLASE-RELATED"/>
    <property type="match status" value="1"/>
</dbReference>
<dbReference type="InterPro" id="IPR000772">
    <property type="entry name" value="Ricin_B_lectin"/>
</dbReference>
<dbReference type="CDD" id="cd00161">
    <property type="entry name" value="beta-trefoil_Ricin-like"/>
    <property type="match status" value="1"/>
</dbReference>
<dbReference type="GO" id="GO:0005975">
    <property type="term" value="P:carbohydrate metabolic process"/>
    <property type="evidence" value="ECO:0007669"/>
    <property type="project" value="InterPro"/>
</dbReference>
<dbReference type="Proteomes" id="UP000682733">
    <property type="component" value="Unassembled WGS sequence"/>
</dbReference>
<dbReference type="Gene3D" id="2.80.10.50">
    <property type="match status" value="1"/>
</dbReference>
<proteinExistence type="inferred from homology"/>
<dbReference type="Proteomes" id="UP000663829">
    <property type="component" value="Unassembled WGS sequence"/>
</dbReference>
<dbReference type="InterPro" id="IPR035992">
    <property type="entry name" value="Ricin_B-like_lectins"/>
</dbReference>
<dbReference type="PANTHER" id="PTHR10963:SF55">
    <property type="entry name" value="GLYCOSIDE HYDROLASE FAMILY 16 PROTEIN"/>
    <property type="match status" value="1"/>
</dbReference>
<evidence type="ECO:0000256" key="1">
    <source>
        <dbReference type="ARBA" id="ARBA00006865"/>
    </source>
</evidence>
<dbReference type="OrthoDB" id="26589at2759"/>
<dbReference type="SUPFAM" id="SSF50370">
    <property type="entry name" value="Ricin B-like lectins"/>
    <property type="match status" value="1"/>
</dbReference>
<comment type="caution">
    <text evidence="5">The sequence shown here is derived from an EMBL/GenBank/DDBJ whole genome shotgun (WGS) entry which is preliminary data.</text>
</comment>
<evidence type="ECO:0000313" key="4">
    <source>
        <dbReference type="EMBL" id="CAF0859620.1"/>
    </source>
</evidence>
<dbReference type="PROSITE" id="PS50231">
    <property type="entry name" value="RICIN_B_LECTIN"/>
    <property type="match status" value="1"/>
</dbReference>
<dbReference type="Proteomes" id="UP000677228">
    <property type="component" value="Unassembled WGS sequence"/>
</dbReference>
<comment type="similarity">
    <text evidence="1">Belongs to the glycosyl hydrolase 16 family.</text>
</comment>
<dbReference type="SUPFAM" id="SSF49899">
    <property type="entry name" value="Concanavalin A-like lectins/glucanases"/>
    <property type="match status" value="1"/>
</dbReference>
<evidence type="ECO:0000259" key="3">
    <source>
        <dbReference type="PROSITE" id="PS51762"/>
    </source>
</evidence>
<dbReference type="EMBL" id="CAJNOK010002427">
    <property type="protein sequence ID" value="CAF0859620.1"/>
    <property type="molecule type" value="Genomic_DNA"/>
</dbReference>
<feature type="signal peptide" evidence="2">
    <location>
        <begin position="1"/>
        <end position="16"/>
    </location>
</feature>
<keyword evidence="8" id="KW-1185">Reference proteome</keyword>
<dbReference type="SMART" id="SM00458">
    <property type="entry name" value="RICIN"/>
    <property type="match status" value="1"/>
</dbReference>
<dbReference type="InterPro" id="IPR013320">
    <property type="entry name" value="ConA-like_dom_sf"/>
</dbReference>
<dbReference type="InterPro" id="IPR050546">
    <property type="entry name" value="Glycosyl_Hydrlase_16"/>
</dbReference>
<evidence type="ECO:0000313" key="8">
    <source>
        <dbReference type="Proteomes" id="UP000663829"/>
    </source>
</evidence>
<feature type="chain" id="PRO_5035600022" description="GH16 domain-containing protein" evidence="2">
    <location>
        <begin position="17"/>
        <end position="394"/>
    </location>
</feature>
<name>A0A814EX42_9BILA</name>
<sequence>MMWTLFLFLLVNQVNGHPTDGLAQTLKEEFDSTLNTTLWNYGYPWGTYYNNRANMVPRQVKIIEQKVELKATAERSINVGISNEYGTFDVDFSSGTINTNGKFCYTNGYIELLTRVSSVPSSWSTIFLVAQDQTLPEITVMEVFDNHKRFAYGIHYTSEEGNAQVMGGRSGEYNDNLGSDFHRYGVDFGYDQITWYFDDQIVNSFTIPKELEQVKDMCLVVSLGVGGKSQTRPDPKTYPLTMTIDSVQVWQPKYDGFYKFINVNSNLLLEIDGASHDNSARVLQWHDNGGAWQIWHVQYAGNGQYRLIVSHSRQALDAFDWGQDDGTNLIQFPYHVGNNQLWKVHENDDGTITLINVHANKVAGLAGASTNPGDQVSLWTSNGQPDQKWKMVQV</sequence>
<accession>A0A814EX42</accession>
<keyword evidence="2" id="KW-0732">Signal</keyword>
<dbReference type="AlphaFoldDB" id="A0A814EX42"/>
<dbReference type="EMBL" id="CAJOBC010002777">
    <property type="protein sequence ID" value="CAF3750842.1"/>
    <property type="molecule type" value="Genomic_DNA"/>
</dbReference>
<dbReference type="PROSITE" id="PS51762">
    <property type="entry name" value="GH16_2"/>
    <property type="match status" value="1"/>
</dbReference>